<keyword evidence="5" id="KW-0720">Serine protease</keyword>
<dbReference type="PROSITE" id="PS00134">
    <property type="entry name" value="TRYPSIN_HIS"/>
    <property type="match status" value="1"/>
</dbReference>
<evidence type="ECO:0000256" key="6">
    <source>
        <dbReference type="ARBA" id="ARBA00023145"/>
    </source>
</evidence>
<dbReference type="InterPro" id="IPR018114">
    <property type="entry name" value="TRYPSIN_HIS"/>
</dbReference>
<feature type="signal peptide" evidence="10">
    <location>
        <begin position="1"/>
        <end position="22"/>
    </location>
</feature>
<dbReference type="Pfam" id="PF00089">
    <property type="entry name" value="Trypsin"/>
    <property type="match status" value="1"/>
</dbReference>
<keyword evidence="2" id="KW-0645">Protease</keyword>
<dbReference type="InterPro" id="IPR004236">
    <property type="entry name" value="Pept_S1_alpha_lytic"/>
</dbReference>
<feature type="active site" description="Charge relay system" evidence="8">
    <location>
        <position position="193"/>
    </location>
</feature>
<dbReference type="SUPFAM" id="SSF50494">
    <property type="entry name" value="Trypsin-like serine proteases"/>
    <property type="match status" value="1"/>
</dbReference>
<dbReference type="InterPro" id="IPR035070">
    <property type="entry name" value="Streptogrisin_prodomain"/>
</dbReference>
<dbReference type="Pfam" id="PF02983">
    <property type="entry name" value="Pro_Al_protease"/>
    <property type="match status" value="1"/>
</dbReference>
<evidence type="ECO:0000256" key="3">
    <source>
        <dbReference type="ARBA" id="ARBA00022729"/>
    </source>
</evidence>
<dbReference type="EMBL" id="JNAD02000010">
    <property type="protein sequence ID" value="RKM93758.1"/>
    <property type="molecule type" value="Genomic_DNA"/>
</dbReference>
<dbReference type="InterPro" id="IPR001254">
    <property type="entry name" value="Trypsin_dom"/>
</dbReference>
<evidence type="ECO:0000259" key="11">
    <source>
        <dbReference type="Pfam" id="PF00089"/>
    </source>
</evidence>
<evidence type="ECO:0000256" key="7">
    <source>
        <dbReference type="ARBA" id="ARBA00023157"/>
    </source>
</evidence>
<gene>
    <name evidence="13" type="ORF">SFRA_020915</name>
</gene>
<feature type="active site" description="Charge relay system" evidence="8">
    <location>
        <position position="222"/>
    </location>
</feature>
<keyword evidence="14" id="KW-1185">Reference proteome</keyword>
<evidence type="ECO:0000256" key="9">
    <source>
        <dbReference type="PIRSR" id="PIRSR001134-2"/>
    </source>
</evidence>
<keyword evidence="3 10" id="KW-0732">Signal</keyword>
<comment type="similarity">
    <text evidence="1">Belongs to the peptidase S1 family.</text>
</comment>
<dbReference type="GO" id="GO:0004252">
    <property type="term" value="F:serine-type endopeptidase activity"/>
    <property type="evidence" value="ECO:0007669"/>
    <property type="project" value="InterPro"/>
</dbReference>
<keyword evidence="4" id="KW-0378">Hydrolase</keyword>
<feature type="disulfide bond" evidence="9">
    <location>
        <begin position="174"/>
        <end position="194"/>
    </location>
</feature>
<dbReference type="GO" id="GO:0005576">
    <property type="term" value="C:extracellular region"/>
    <property type="evidence" value="ECO:0007669"/>
    <property type="project" value="InterPro"/>
</dbReference>
<dbReference type="GO" id="GO:0006508">
    <property type="term" value="P:proteolysis"/>
    <property type="evidence" value="ECO:0007669"/>
    <property type="project" value="UniProtKB-KW"/>
</dbReference>
<evidence type="ECO:0000313" key="14">
    <source>
        <dbReference type="Proteomes" id="UP000028058"/>
    </source>
</evidence>
<dbReference type="Proteomes" id="UP000028058">
    <property type="component" value="Unassembled WGS sequence"/>
</dbReference>
<dbReference type="InterPro" id="IPR009003">
    <property type="entry name" value="Peptidase_S1_PA"/>
</dbReference>
<dbReference type="Gene3D" id="2.40.10.10">
    <property type="entry name" value="Trypsin-like serine proteases"/>
    <property type="match status" value="2"/>
</dbReference>
<dbReference type="InterPro" id="IPR043504">
    <property type="entry name" value="Peptidase_S1_PA_chymotrypsin"/>
</dbReference>
<feature type="chain" id="PRO_5043190185" evidence="10">
    <location>
        <begin position="23"/>
        <end position="348"/>
    </location>
</feature>
<evidence type="ECO:0000256" key="4">
    <source>
        <dbReference type="ARBA" id="ARBA00022801"/>
    </source>
</evidence>
<protein>
    <submittedName>
        <fullName evidence="13">S1 family peptidase</fullName>
    </submittedName>
</protein>
<dbReference type="InterPro" id="IPR001316">
    <property type="entry name" value="Pept_S1A_streptogrisin"/>
</dbReference>
<name>A0A420V016_9ACTN</name>
<evidence type="ECO:0000256" key="10">
    <source>
        <dbReference type="SAM" id="SignalP"/>
    </source>
</evidence>
<evidence type="ECO:0000259" key="12">
    <source>
        <dbReference type="Pfam" id="PF02983"/>
    </source>
</evidence>
<comment type="caution">
    <text evidence="13">The sequence shown here is derived from an EMBL/GenBank/DDBJ whole genome shotgun (WGS) entry which is preliminary data.</text>
</comment>
<evidence type="ECO:0000256" key="5">
    <source>
        <dbReference type="ARBA" id="ARBA00022825"/>
    </source>
</evidence>
<dbReference type="PIRSF" id="PIRSF001134">
    <property type="entry name" value="Streptogrisin"/>
    <property type="match status" value="1"/>
</dbReference>
<keyword evidence="6" id="KW-0865">Zymogen</keyword>
<feature type="disulfide bond" evidence="9">
    <location>
        <begin position="298"/>
        <end position="325"/>
    </location>
</feature>
<evidence type="ECO:0000256" key="1">
    <source>
        <dbReference type="ARBA" id="ARBA00007664"/>
    </source>
</evidence>
<dbReference type="PROSITE" id="PS00135">
    <property type="entry name" value="TRYPSIN_SER"/>
    <property type="match status" value="1"/>
</dbReference>
<reference evidence="13 14" key="1">
    <citation type="journal article" date="2014" name="Genome Announc.">
        <title>Draft Genome Sequence of Streptomyces fradiae ATCC 19609, a Strain Highly Sensitive to Antibiotics.</title>
        <authorList>
            <person name="Bekker O.B."/>
            <person name="Klimina K.M."/>
            <person name="Vatlin A.A."/>
            <person name="Zakharevich N.V."/>
            <person name="Kasianov A.S."/>
            <person name="Danilenko V.N."/>
        </authorList>
    </citation>
    <scope>NUCLEOTIDE SEQUENCE [LARGE SCALE GENOMIC DNA]</scope>
    <source>
        <strain evidence="13 14">ATCC 19609</strain>
    </source>
</reference>
<evidence type="ECO:0000313" key="13">
    <source>
        <dbReference type="EMBL" id="RKM93758.1"/>
    </source>
</evidence>
<sequence>MLAGAGAALLALTAPALPQAGAAVPRPAPAVITPAVAGELSSRLATRLGKEAAGAYYEAGSGRLVVNVLTDGAAETVRAAGAEARPVRHSPAELDAVRAALREEAAIPGTAWSADPRLNKVVVTADRTVTGARLDRLEGVVGRFGAMAVLERTDSEFTPFLVGGDPVWTGRERCSLGFNVTVDGRPHFLTAGHCGGGGAHWSASRGGPRIGVVAQARFPGEDYALVRFTSSSVTSPGLVGLSGGRTQRITRAADPVVGQQALRGGSTSGLRSGAVTGLDATVNYREGTVHGLIEADMCAEPGDSGGPLFAGTAALGLVSGGIGDCSGGGTTFYQPVTGALRATGAAIG</sequence>
<dbReference type="Gene3D" id="3.30.300.50">
    <property type="match status" value="1"/>
</dbReference>
<accession>A0A420V016</accession>
<organism evidence="13 14">
    <name type="scientific">Streptomyces xinghaiensis</name>
    <dbReference type="NCBI Taxonomy" id="1038928"/>
    <lineage>
        <taxon>Bacteria</taxon>
        <taxon>Bacillati</taxon>
        <taxon>Actinomycetota</taxon>
        <taxon>Actinomycetes</taxon>
        <taxon>Kitasatosporales</taxon>
        <taxon>Streptomycetaceae</taxon>
        <taxon>Streptomyces</taxon>
    </lineage>
</organism>
<evidence type="ECO:0000256" key="8">
    <source>
        <dbReference type="PIRSR" id="PIRSR001134-1"/>
    </source>
</evidence>
<feature type="domain" description="Peptidase S1A alpha-lytic prodomain" evidence="12">
    <location>
        <begin position="89"/>
        <end position="143"/>
    </location>
</feature>
<dbReference type="OrthoDB" id="8781117at2"/>
<dbReference type="AlphaFoldDB" id="A0A420V016"/>
<keyword evidence="7 9" id="KW-1015">Disulfide bond</keyword>
<dbReference type="CDD" id="cd21112">
    <property type="entry name" value="alphaLP-like"/>
    <property type="match status" value="1"/>
</dbReference>
<feature type="domain" description="Peptidase S1" evidence="11">
    <location>
        <begin position="187"/>
        <end position="338"/>
    </location>
</feature>
<feature type="active site" description="Charge relay system" evidence="8">
    <location>
        <position position="304"/>
    </location>
</feature>
<dbReference type="InterPro" id="IPR033116">
    <property type="entry name" value="TRYPSIN_SER"/>
</dbReference>
<dbReference type="PRINTS" id="PR00861">
    <property type="entry name" value="ALYTICPTASE"/>
</dbReference>
<proteinExistence type="inferred from homology"/>
<evidence type="ECO:0000256" key="2">
    <source>
        <dbReference type="ARBA" id="ARBA00022670"/>
    </source>
</evidence>